<comment type="caution">
    <text evidence="1">The sequence shown here is derived from an EMBL/GenBank/DDBJ whole genome shotgun (WGS) entry which is preliminary data.</text>
</comment>
<name>A0ABU2HXA4_9RHOB</name>
<evidence type="ECO:0000313" key="2">
    <source>
        <dbReference type="Proteomes" id="UP001269144"/>
    </source>
</evidence>
<dbReference type="RefSeq" id="WP_311161686.1">
    <property type="nucleotide sequence ID" value="NZ_JAVQLW010000002.1"/>
</dbReference>
<accession>A0ABU2HXA4</accession>
<gene>
    <name evidence="1" type="ORF">RGQ15_16460</name>
</gene>
<evidence type="ECO:0008006" key="3">
    <source>
        <dbReference type="Google" id="ProtNLM"/>
    </source>
</evidence>
<dbReference type="EMBL" id="JAVQLW010000002">
    <property type="protein sequence ID" value="MDS9469155.1"/>
    <property type="molecule type" value="Genomic_DNA"/>
</dbReference>
<organism evidence="1 2">
    <name type="scientific">Paracoccus aurantius</name>
    <dbReference type="NCBI Taxonomy" id="3073814"/>
    <lineage>
        <taxon>Bacteria</taxon>
        <taxon>Pseudomonadati</taxon>
        <taxon>Pseudomonadota</taxon>
        <taxon>Alphaproteobacteria</taxon>
        <taxon>Rhodobacterales</taxon>
        <taxon>Paracoccaceae</taxon>
        <taxon>Paracoccus</taxon>
    </lineage>
</organism>
<sequence>MLGAAALGAVAVGALALGRLSVRHAKLRRVEIGDLAIGRLIIGGDARTAILRVRAQPGKGDAFQRLIATQVSTIARHATFLAHRSEIDPDVFLLQTSWSGPGRDAPKGRPLVFERLFRDAAEKRLIAASSEEPEAFHVFRSI</sequence>
<protein>
    <recommendedName>
        <fullName evidence="3">Antibiotic biosynthesis monooxygenase</fullName>
    </recommendedName>
</protein>
<reference evidence="2" key="1">
    <citation type="submission" date="2023-07" db="EMBL/GenBank/DDBJ databases">
        <title>Paracoccus sp. MBLB3053 whole genome sequence.</title>
        <authorList>
            <person name="Hwang C.Y."/>
            <person name="Cho E.-S."/>
            <person name="Seo M.-J."/>
        </authorList>
    </citation>
    <scope>NUCLEOTIDE SEQUENCE [LARGE SCALE GENOMIC DNA]</scope>
    <source>
        <strain evidence="2">MBLB3053</strain>
    </source>
</reference>
<keyword evidence="2" id="KW-1185">Reference proteome</keyword>
<dbReference type="Proteomes" id="UP001269144">
    <property type="component" value="Unassembled WGS sequence"/>
</dbReference>
<proteinExistence type="predicted"/>
<evidence type="ECO:0000313" key="1">
    <source>
        <dbReference type="EMBL" id="MDS9469155.1"/>
    </source>
</evidence>